<dbReference type="RefSeq" id="XP_005768389.1">
    <property type="nucleotide sequence ID" value="XM_005768332.1"/>
</dbReference>
<dbReference type="Gene3D" id="3.20.20.150">
    <property type="entry name" value="Divalent-metal-dependent TIM barrel enzymes"/>
    <property type="match status" value="1"/>
</dbReference>
<reference evidence="4" key="1">
    <citation type="journal article" date="2013" name="Nature">
        <title>Pan genome of the phytoplankton Emiliania underpins its global distribution.</title>
        <authorList>
            <person name="Read B.A."/>
            <person name="Kegel J."/>
            <person name="Klute M.J."/>
            <person name="Kuo A."/>
            <person name="Lefebvre S.C."/>
            <person name="Maumus F."/>
            <person name="Mayer C."/>
            <person name="Miller J."/>
            <person name="Monier A."/>
            <person name="Salamov A."/>
            <person name="Young J."/>
            <person name="Aguilar M."/>
            <person name="Claverie J.M."/>
            <person name="Frickenhaus S."/>
            <person name="Gonzalez K."/>
            <person name="Herman E.K."/>
            <person name="Lin Y.C."/>
            <person name="Napier J."/>
            <person name="Ogata H."/>
            <person name="Sarno A.F."/>
            <person name="Shmutz J."/>
            <person name="Schroeder D."/>
            <person name="de Vargas C."/>
            <person name="Verret F."/>
            <person name="von Dassow P."/>
            <person name="Valentin K."/>
            <person name="Van de Peer Y."/>
            <person name="Wheeler G."/>
            <person name="Dacks J.B."/>
            <person name="Delwiche C.F."/>
            <person name="Dyhrman S.T."/>
            <person name="Glockner G."/>
            <person name="John U."/>
            <person name="Richards T."/>
            <person name="Worden A.Z."/>
            <person name="Zhang X."/>
            <person name="Grigoriev I.V."/>
            <person name="Allen A.E."/>
            <person name="Bidle K."/>
            <person name="Borodovsky M."/>
            <person name="Bowler C."/>
            <person name="Brownlee C."/>
            <person name="Cock J.M."/>
            <person name="Elias M."/>
            <person name="Gladyshev V.N."/>
            <person name="Groth M."/>
            <person name="Guda C."/>
            <person name="Hadaegh A."/>
            <person name="Iglesias-Rodriguez M.D."/>
            <person name="Jenkins J."/>
            <person name="Jones B.M."/>
            <person name="Lawson T."/>
            <person name="Leese F."/>
            <person name="Lindquist E."/>
            <person name="Lobanov A."/>
            <person name="Lomsadze A."/>
            <person name="Malik S.B."/>
            <person name="Marsh M.E."/>
            <person name="Mackinder L."/>
            <person name="Mock T."/>
            <person name="Mueller-Roeber B."/>
            <person name="Pagarete A."/>
            <person name="Parker M."/>
            <person name="Probert I."/>
            <person name="Quesneville H."/>
            <person name="Raines C."/>
            <person name="Rensing S.A."/>
            <person name="Riano-Pachon D.M."/>
            <person name="Richier S."/>
            <person name="Rokitta S."/>
            <person name="Shiraiwa Y."/>
            <person name="Soanes D.M."/>
            <person name="van der Giezen M."/>
            <person name="Wahlund T.M."/>
            <person name="Williams B."/>
            <person name="Wilson W."/>
            <person name="Wolfe G."/>
            <person name="Wurch L.L."/>
        </authorList>
    </citation>
    <scope>NUCLEOTIDE SEQUENCE</scope>
</reference>
<dbReference type="GeneID" id="17262065"/>
<dbReference type="HOGENOM" id="CLU_464190_0_0_1"/>
<sequence>MPTLRLAKTLWGVPEADDPDLWDELFARIKAEGFDGVEAITLTWRTDRDRFVSLLKKHGLQLICQIHTSGGDLDPATGYVYCSSNKLHDHLASFVKLTAEAKALGAVLINSHSGHDSWGSGDKAVAFFKHALLVEAQLGVPVVHETHRQRLLYSPYTAAELLSKPELAALKVNADLSHWCCVCEKVFDAADPRDDWWPATLRLVAEHCEFVHARVGHAEGPQVSDPSAPEFAAEVSAHASWWRTIWAAQAARHPSDDAAVWAEPEHGPPPYLQTLPFSQQPVADLWEVNARMAQRVRTEHAAAMREAAASTAAPPAPPPSGPDFIAGGDAGRWGMSSYMGPKDGYVFREQGPRGAGYYREGTAAARAGSDAPAGPEPAKPAPSVGRDGSLLRAAMDENPDVADKLASMMGGAVPPVAPPAGEDEAAAAASAEKLRAVDEEGVAVGARLAAQQREGAVEFACASASAPGGDLSLLERCVGKMNLGSASGGGGAAEVAKMVFSAGAEQLSLVTHVPESKRRGVDAAAWTRAVLAAIGGKVMCSAPQPAPLGGGSIVLAAVSADGGEHEPDADMALGLAAAARFLEEDTPA</sequence>
<feature type="region of interest" description="Disordered" evidence="1">
    <location>
        <begin position="362"/>
        <end position="387"/>
    </location>
</feature>
<proteinExistence type="predicted"/>
<reference evidence="3" key="2">
    <citation type="submission" date="2024-10" db="UniProtKB">
        <authorList>
            <consortium name="EnsemblProtists"/>
        </authorList>
    </citation>
    <scope>IDENTIFICATION</scope>
</reference>
<dbReference type="eggNOG" id="ENOG502S73Y">
    <property type="taxonomic scope" value="Eukaryota"/>
</dbReference>
<dbReference type="KEGG" id="ehx:EMIHUDRAFT_103032"/>
<dbReference type="PaxDb" id="2903-EOD15960"/>
<dbReference type="Proteomes" id="UP000013827">
    <property type="component" value="Unassembled WGS sequence"/>
</dbReference>
<dbReference type="Pfam" id="PF01261">
    <property type="entry name" value="AP_endonuc_2"/>
    <property type="match status" value="1"/>
</dbReference>
<evidence type="ECO:0000259" key="2">
    <source>
        <dbReference type="Pfam" id="PF01261"/>
    </source>
</evidence>
<feature type="domain" description="Xylose isomerase-like TIM barrel" evidence="2">
    <location>
        <begin position="26"/>
        <end position="184"/>
    </location>
</feature>
<dbReference type="InterPro" id="IPR013022">
    <property type="entry name" value="Xyl_isomerase-like_TIM-brl"/>
</dbReference>
<dbReference type="AlphaFoldDB" id="A0A0D3IXH5"/>
<dbReference type="SUPFAM" id="SSF51658">
    <property type="entry name" value="Xylose isomerase-like"/>
    <property type="match status" value="1"/>
</dbReference>
<feature type="compositionally biased region" description="Low complexity" evidence="1">
    <location>
        <begin position="362"/>
        <end position="373"/>
    </location>
</feature>
<organism evidence="3 4">
    <name type="scientific">Emiliania huxleyi (strain CCMP1516)</name>
    <dbReference type="NCBI Taxonomy" id="280463"/>
    <lineage>
        <taxon>Eukaryota</taxon>
        <taxon>Haptista</taxon>
        <taxon>Haptophyta</taxon>
        <taxon>Prymnesiophyceae</taxon>
        <taxon>Isochrysidales</taxon>
        <taxon>Noelaerhabdaceae</taxon>
        <taxon>Emiliania</taxon>
    </lineage>
</organism>
<evidence type="ECO:0000313" key="3">
    <source>
        <dbReference type="EnsemblProtists" id="EOD15960"/>
    </source>
</evidence>
<protein>
    <recommendedName>
        <fullName evidence="2">Xylose isomerase-like TIM barrel domain-containing protein</fullName>
    </recommendedName>
</protein>
<evidence type="ECO:0000256" key="1">
    <source>
        <dbReference type="SAM" id="MobiDB-lite"/>
    </source>
</evidence>
<dbReference type="EnsemblProtists" id="EOD15960">
    <property type="protein sequence ID" value="EOD15960"/>
    <property type="gene ID" value="EMIHUDRAFT_103032"/>
</dbReference>
<accession>A0A0D3IXH5</accession>
<dbReference type="InterPro" id="IPR036237">
    <property type="entry name" value="Xyl_isomerase-like_sf"/>
</dbReference>
<evidence type="ECO:0000313" key="4">
    <source>
        <dbReference type="Proteomes" id="UP000013827"/>
    </source>
</evidence>
<keyword evidence="4" id="KW-1185">Reference proteome</keyword>
<name>A0A0D3IXH5_EMIH1</name>